<sequence>MDSCQSRINGSKASMLQCYRCLQVRHTQQHWKNILQFDKHNMLLTLALLRKHSPRIKNYVDRVVNNYVEDDFKSYFRLVNKHMLFTLFYNIFYIIHLKKYHFGLLEILVEQLDKDLKKTVDFQILLWLLMVPTYELMHRKKILAIM</sequence>
<evidence type="ECO:0000313" key="2">
    <source>
        <dbReference type="Proteomes" id="UP001430953"/>
    </source>
</evidence>
<dbReference type="EMBL" id="JADYXP020000011">
    <property type="protein sequence ID" value="KAL0114806.1"/>
    <property type="molecule type" value="Genomic_DNA"/>
</dbReference>
<organism evidence="1 2">
    <name type="scientific">Cardiocondyla obscurior</name>
    <dbReference type="NCBI Taxonomy" id="286306"/>
    <lineage>
        <taxon>Eukaryota</taxon>
        <taxon>Metazoa</taxon>
        <taxon>Ecdysozoa</taxon>
        <taxon>Arthropoda</taxon>
        <taxon>Hexapoda</taxon>
        <taxon>Insecta</taxon>
        <taxon>Pterygota</taxon>
        <taxon>Neoptera</taxon>
        <taxon>Endopterygota</taxon>
        <taxon>Hymenoptera</taxon>
        <taxon>Apocrita</taxon>
        <taxon>Aculeata</taxon>
        <taxon>Formicoidea</taxon>
        <taxon>Formicidae</taxon>
        <taxon>Myrmicinae</taxon>
        <taxon>Cardiocondyla</taxon>
    </lineage>
</organism>
<dbReference type="Proteomes" id="UP001430953">
    <property type="component" value="Unassembled WGS sequence"/>
</dbReference>
<protein>
    <submittedName>
        <fullName evidence="1">Uncharacterized protein</fullName>
    </submittedName>
</protein>
<gene>
    <name evidence="1" type="ORF">PUN28_011852</name>
</gene>
<keyword evidence="2" id="KW-1185">Reference proteome</keyword>
<reference evidence="1 2" key="1">
    <citation type="submission" date="2023-03" db="EMBL/GenBank/DDBJ databases">
        <title>High recombination rates correlate with genetic variation in Cardiocondyla obscurior ants.</title>
        <authorList>
            <person name="Errbii M."/>
        </authorList>
    </citation>
    <scope>NUCLEOTIDE SEQUENCE [LARGE SCALE GENOMIC DNA]</scope>
    <source>
        <strain evidence="1">Alpha-2009</strain>
        <tissue evidence="1">Whole body</tissue>
    </source>
</reference>
<comment type="caution">
    <text evidence="1">The sequence shown here is derived from an EMBL/GenBank/DDBJ whole genome shotgun (WGS) entry which is preliminary data.</text>
</comment>
<proteinExistence type="predicted"/>
<name>A0AAW2FJ77_9HYME</name>
<evidence type="ECO:0000313" key="1">
    <source>
        <dbReference type="EMBL" id="KAL0114806.1"/>
    </source>
</evidence>
<dbReference type="AlphaFoldDB" id="A0AAW2FJ77"/>
<accession>A0AAW2FJ77</accession>